<dbReference type="Proteomes" id="UP001596156">
    <property type="component" value="Unassembled WGS sequence"/>
</dbReference>
<dbReference type="Pfam" id="PF23359">
    <property type="entry name" value="Lsr2_DNA-bd"/>
    <property type="match status" value="1"/>
</dbReference>
<dbReference type="InterPro" id="IPR055370">
    <property type="entry name" value="Lsr2_DNA-bd"/>
</dbReference>
<accession>A0ABW0DEI8</accession>
<evidence type="ECO:0000259" key="2">
    <source>
        <dbReference type="Pfam" id="PF23359"/>
    </source>
</evidence>
<reference evidence="4" key="1">
    <citation type="journal article" date="2019" name="Int. J. Syst. Evol. Microbiol.">
        <title>The Global Catalogue of Microorganisms (GCM) 10K type strain sequencing project: providing services to taxonomists for standard genome sequencing and annotation.</title>
        <authorList>
            <consortium name="The Broad Institute Genomics Platform"/>
            <consortium name="The Broad Institute Genome Sequencing Center for Infectious Disease"/>
            <person name="Wu L."/>
            <person name="Ma J."/>
        </authorList>
    </citation>
    <scope>NUCLEOTIDE SEQUENCE [LARGE SCALE GENOMIC DNA]</scope>
    <source>
        <strain evidence="4">CCM 8479</strain>
    </source>
</reference>
<keyword evidence="4" id="KW-1185">Reference proteome</keyword>
<dbReference type="EMBL" id="JBHSKL010000046">
    <property type="protein sequence ID" value="MFC5228889.1"/>
    <property type="molecule type" value="Genomic_DNA"/>
</dbReference>
<organism evidence="3 4">
    <name type="scientific">Streptomyces fimbriatus</name>
    <dbReference type="NCBI Taxonomy" id="68197"/>
    <lineage>
        <taxon>Bacteria</taxon>
        <taxon>Bacillati</taxon>
        <taxon>Actinomycetota</taxon>
        <taxon>Actinomycetes</taxon>
        <taxon>Kitasatosporales</taxon>
        <taxon>Streptomycetaceae</taxon>
        <taxon>Streptomyces</taxon>
    </lineage>
</organism>
<proteinExistence type="predicted"/>
<dbReference type="Gene3D" id="4.10.320.10">
    <property type="entry name" value="E3-binding domain"/>
    <property type="match status" value="1"/>
</dbReference>
<keyword evidence="1" id="KW-0238">DNA-binding</keyword>
<dbReference type="SUPFAM" id="SSF160631">
    <property type="entry name" value="SMI1/KNR4-like"/>
    <property type="match status" value="1"/>
</dbReference>
<comment type="caution">
    <text evidence="3">The sequence shown here is derived from an EMBL/GenBank/DDBJ whole genome shotgun (WGS) entry which is preliminary data.</text>
</comment>
<evidence type="ECO:0000313" key="4">
    <source>
        <dbReference type="Proteomes" id="UP001596156"/>
    </source>
</evidence>
<name>A0ABW0DEI8_STRFI</name>
<sequence length="231" mass="25449">MTPPTGLDDLVRLCPPPVDPPPVTDWDAMEDTLGFRLPGDYKRLCDAYGPGCFGDFIGIRHPLGATDWISLTGPMATTVGRQLAADRASGRPVPHDPRKLFAVGVTDNGEYLFWVTEPKDEPDRWRIAVNEARGPRWYAFDGGIVEFLVAVLGGRTRVPLFPDRLAQHGCFAPSPGLLPGEQPLTVTVRSSRTYDAGAIRAWARAHGYDVPLRGRIPAQVMREWERAHPDG</sequence>
<protein>
    <submittedName>
        <fullName evidence="3">Histone-like nucleoid-structuring protein Lsr2</fullName>
    </submittedName>
</protein>
<dbReference type="InterPro" id="IPR037883">
    <property type="entry name" value="Knr4/Smi1-like_sf"/>
</dbReference>
<evidence type="ECO:0000256" key="1">
    <source>
        <dbReference type="ARBA" id="ARBA00023125"/>
    </source>
</evidence>
<dbReference type="RefSeq" id="WP_344646108.1">
    <property type="nucleotide sequence ID" value="NZ_BAAASS010000029.1"/>
</dbReference>
<gene>
    <name evidence="3" type="ORF">ACFPN6_30940</name>
</gene>
<feature type="domain" description="Lsr2 DNA-binding" evidence="2">
    <location>
        <begin position="193"/>
        <end position="227"/>
    </location>
</feature>
<evidence type="ECO:0000313" key="3">
    <source>
        <dbReference type="EMBL" id="MFC5228889.1"/>
    </source>
</evidence>
<dbReference type="InterPro" id="IPR036625">
    <property type="entry name" value="E3-bd_dom_sf"/>
</dbReference>